<comment type="caution">
    <text evidence="2">The sequence shown here is derived from an EMBL/GenBank/DDBJ whole genome shotgun (WGS) entry which is preliminary data.</text>
</comment>
<feature type="transmembrane region" description="Helical" evidence="1">
    <location>
        <begin position="121"/>
        <end position="144"/>
    </location>
</feature>
<keyword evidence="3" id="KW-1185">Reference proteome</keyword>
<feature type="transmembrane region" description="Helical" evidence="1">
    <location>
        <begin position="156"/>
        <end position="180"/>
    </location>
</feature>
<dbReference type="OrthoDB" id="1922941at2759"/>
<protein>
    <recommendedName>
        <fullName evidence="4">60S ribosomal protein L18a-like protein</fullName>
    </recommendedName>
</protein>
<keyword evidence="1" id="KW-1133">Transmembrane helix</keyword>
<proteinExistence type="predicted"/>
<gene>
    <name evidence="2" type="ORF">E3N88_05612</name>
</gene>
<dbReference type="PANTHER" id="PTHR46666:SF10">
    <property type="entry name" value="RIBOSOMAL PROTEIN L18AE FAMILY"/>
    <property type="match status" value="1"/>
</dbReference>
<evidence type="ECO:0008006" key="4">
    <source>
        <dbReference type="Google" id="ProtNLM"/>
    </source>
</evidence>
<evidence type="ECO:0000313" key="3">
    <source>
        <dbReference type="Proteomes" id="UP000326396"/>
    </source>
</evidence>
<evidence type="ECO:0000256" key="1">
    <source>
        <dbReference type="SAM" id="Phobius"/>
    </source>
</evidence>
<reference evidence="2 3" key="1">
    <citation type="submission" date="2019-05" db="EMBL/GenBank/DDBJ databases">
        <title>Mikania micrantha, genome provides insights into the molecular mechanism of rapid growth.</title>
        <authorList>
            <person name="Liu B."/>
        </authorList>
    </citation>
    <scope>NUCLEOTIDE SEQUENCE [LARGE SCALE GENOMIC DNA]</scope>
    <source>
        <strain evidence="2">NLD-2019</strain>
        <tissue evidence="2">Leaf</tissue>
    </source>
</reference>
<dbReference type="Proteomes" id="UP000326396">
    <property type="component" value="Linkage Group LG11"/>
</dbReference>
<dbReference type="EMBL" id="SZYD01000003">
    <property type="protein sequence ID" value="KAD6794716.1"/>
    <property type="molecule type" value="Genomic_DNA"/>
</dbReference>
<name>A0A5N6PM57_9ASTR</name>
<sequence>MWPPPPPVGKRMIDEDDPKQIRNRSVKEAEAKGIELHLPSKVTVLKYQISCSVNAFWFKNRRRYCLYIFFVLIILCNNLLYAVISSDLKQHKNGNYTLIEDAEDNELGYFDKPLPCFGFGIGWFCMLFGFIFPVLWYYATILYFRNYYQKDPRERTGLAASAIGALIFTIAMLIATLVIFI</sequence>
<accession>A0A5N6PM57</accession>
<dbReference type="PANTHER" id="PTHR46666">
    <property type="entry name" value="60S RIBOSOMAL L18A-LIKE PROTEIN"/>
    <property type="match status" value="1"/>
</dbReference>
<dbReference type="AlphaFoldDB" id="A0A5N6PM57"/>
<keyword evidence="1" id="KW-0472">Membrane</keyword>
<organism evidence="2 3">
    <name type="scientific">Mikania micrantha</name>
    <name type="common">bitter vine</name>
    <dbReference type="NCBI Taxonomy" id="192012"/>
    <lineage>
        <taxon>Eukaryota</taxon>
        <taxon>Viridiplantae</taxon>
        <taxon>Streptophyta</taxon>
        <taxon>Embryophyta</taxon>
        <taxon>Tracheophyta</taxon>
        <taxon>Spermatophyta</taxon>
        <taxon>Magnoliopsida</taxon>
        <taxon>eudicotyledons</taxon>
        <taxon>Gunneridae</taxon>
        <taxon>Pentapetalae</taxon>
        <taxon>asterids</taxon>
        <taxon>campanulids</taxon>
        <taxon>Asterales</taxon>
        <taxon>Asteraceae</taxon>
        <taxon>Asteroideae</taxon>
        <taxon>Heliantheae alliance</taxon>
        <taxon>Eupatorieae</taxon>
        <taxon>Mikania</taxon>
    </lineage>
</organism>
<feature type="transmembrane region" description="Helical" evidence="1">
    <location>
        <begin position="64"/>
        <end position="84"/>
    </location>
</feature>
<keyword evidence="1" id="KW-0812">Transmembrane</keyword>
<evidence type="ECO:0000313" key="2">
    <source>
        <dbReference type="EMBL" id="KAD6794716.1"/>
    </source>
</evidence>